<keyword evidence="2" id="KW-1185">Reference proteome</keyword>
<dbReference type="InterPro" id="IPR027417">
    <property type="entry name" value="P-loop_NTPase"/>
</dbReference>
<dbReference type="Proteomes" id="UP000295680">
    <property type="component" value="Unassembled WGS sequence"/>
</dbReference>
<dbReference type="AlphaFoldDB" id="A0A4R2J553"/>
<organism evidence="1 2">
    <name type="scientific">Actinocrispum wychmicini</name>
    <dbReference type="NCBI Taxonomy" id="1213861"/>
    <lineage>
        <taxon>Bacteria</taxon>
        <taxon>Bacillati</taxon>
        <taxon>Actinomycetota</taxon>
        <taxon>Actinomycetes</taxon>
        <taxon>Pseudonocardiales</taxon>
        <taxon>Pseudonocardiaceae</taxon>
        <taxon>Actinocrispum</taxon>
    </lineage>
</organism>
<comment type="caution">
    <text evidence="1">The sequence shown here is derived from an EMBL/GenBank/DDBJ whole genome shotgun (WGS) entry which is preliminary data.</text>
</comment>
<protein>
    <recommendedName>
        <fullName evidence="3">FtsK/SpoIIIE family protein</fullName>
    </recommendedName>
</protein>
<dbReference type="SUPFAM" id="SSF52540">
    <property type="entry name" value="P-loop containing nucleoside triphosphate hydrolases"/>
    <property type="match status" value="1"/>
</dbReference>
<gene>
    <name evidence="1" type="ORF">EV192_111181</name>
</gene>
<dbReference type="RefSeq" id="WP_132123966.1">
    <property type="nucleotide sequence ID" value="NZ_SLWS01000011.1"/>
</dbReference>
<evidence type="ECO:0008006" key="3">
    <source>
        <dbReference type="Google" id="ProtNLM"/>
    </source>
</evidence>
<reference evidence="1 2" key="1">
    <citation type="submission" date="2019-03" db="EMBL/GenBank/DDBJ databases">
        <title>Genomic Encyclopedia of Type Strains, Phase IV (KMG-IV): sequencing the most valuable type-strain genomes for metagenomic binning, comparative biology and taxonomic classification.</title>
        <authorList>
            <person name="Goeker M."/>
        </authorList>
    </citation>
    <scope>NUCLEOTIDE SEQUENCE [LARGE SCALE GENOMIC DNA]</scope>
    <source>
        <strain evidence="1 2">DSM 45934</strain>
    </source>
</reference>
<sequence length="238" mass="27167">MPDTVPWDELGPAFYREWGWPGGTWIPEHLAILGPTGSGKTQFMLTAISERCRLSGAHAVVLATKPADNTVTSLAPKGWKLRRSWPPDYGETQVVFWPPGQSLTQGQEYAKQRRAVYDFLADLWKPKANIIIAYDEIAYVENELGLRRMVDLYWREARSQGITICASTQRPRNVSRQMHSNPSWSVAFKPDDEDDAKRVGEILGSRRNYGPILMQLEPYQFLLVRRRTQDAYVSKLTP</sequence>
<evidence type="ECO:0000313" key="2">
    <source>
        <dbReference type="Proteomes" id="UP000295680"/>
    </source>
</evidence>
<proteinExistence type="predicted"/>
<evidence type="ECO:0000313" key="1">
    <source>
        <dbReference type="EMBL" id="TCO52987.1"/>
    </source>
</evidence>
<accession>A0A4R2J553</accession>
<name>A0A4R2J553_9PSEU</name>
<dbReference type="Gene3D" id="3.40.50.300">
    <property type="entry name" value="P-loop containing nucleotide triphosphate hydrolases"/>
    <property type="match status" value="1"/>
</dbReference>
<dbReference type="EMBL" id="SLWS01000011">
    <property type="protein sequence ID" value="TCO52987.1"/>
    <property type="molecule type" value="Genomic_DNA"/>
</dbReference>
<dbReference type="OrthoDB" id="5190683at2"/>